<reference evidence="1 2" key="1">
    <citation type="submission" date="2022-04" db="EMBL/GenBank/DDBJ databases">
        <title>The arsenic-methylating capacity of Chitinophaga filiformis YT5 during chitin decomposition.</title>
        <authorList>
            <person name="Chen G."/>
            <person name="Liang Y."/>
        </authorList>
    </citation>
    <scope>NUCLEOTIDE SEQUENCE [LARGE SCALE GENOMIC DNA]</scope>
    <source>
        <strain evidence="1 2">YT5</strain>
    </source>
</reference>
<dbReference type="EMBL" id="CP095855">
    <property type="protein sequence ID" value="UPK72487.1"/>
    <property type="molecule type" value="Genomic_DNA"/>
</dbReference>
<dbReference type="RefSeq" id="WP_247814675.1">
    <property type="nucleotide sequence ID" value="NZ_CP095855.1"/>
</dbReference>
<protein>
    <submittedName>
        <fullName evidence="1">Uncharacterized protein</fullName>
    </submittedName>
</protein>
<dbReference type="Proteomes" id="UP000830198">
    <property type="component" value="Chromosome"/>
</dbReference>
<evidence type="ECO:0000313" key="1">
    <source>
        <dbReference type="EMBL" id="UPK72487.1"/>
    </source>
</evidence>
<gene>
    <name evidence="1" type="ORF">MYF79_14435</name>
</gene>
<proteinExistence type="predicted"/>
<sequence>MKLLNMCAAKSSKRIEDSAKFRQDEHWQQLVKYFSINDPNTYLLWENSEFPANFFNKDRLIKINDKGAKNVLYLAQKSNKGIPKFITKKVPYVGTFIQINPKYLEVNYVTHSDSE</sequence>
<evidence type="ECO:0000313" key="2">
    <source>
        <dbReference type="Proteomes" id="UP000830198"/>
    </source>
</evidence>
<name>A0ABY4I8S5_CHIFI</name>
<accession>A0ABY4I8S5</accession>
<keyword evidence="2" id="KW-1185">Reference proteome</keyword>
<organism evidence="1 2">
    <name type="scientific">Chitinophaga filiformis</name>
    <name type="common">Myxococcus filiformis</name>
    <name type="synonym">Flexibacter filiformis</name>
    <dbReference type="NCBI Taxonomy" id="104663"/>
    <lineage>
        <taxon>Bacteria</taxon>
        <taxon>Pseudomonadati</taxon>
        <taxon>Bacteroidota</taxon>
        <taxon>Chitinophagia</taxon>
        <taxon>Chitinophagales</taxon>
        <taxon>Chitinophagaceae</taxon>
        <taxon>Chitinophaga</taxon>
    </lineage>
</organism>